<accession>A0A1R3IJK1</accession>
<reference evidence="2" key="1">
    <citation type="submission" date="2013-09" db="EMBL/GenBank/DDBJ databases">
        <title>Corchorus olitorius genome sequencing.</title>
        <authorList>
            <person name="Alam M."/>
            <person name="Haque M.S."/>
            <person name="Islam M.S."/>
            <person name="Emdad E.M."/>
            <person name="Islam M.M."/>
            <person name="Ahmed B."/>
            <person name="Halim A."/>
            <person name="Hossen Q.M.M."/>
            <person name="Hossain M.Z."/>
            <person name="Ahmed R."/>
            <person name="Khan M.M."/>
            <person name="Islam R."/>
            <person name="Rashid M.M."/>
            <person name="Khan S.A."/>
            <person name="Rahman M.S."/>
            <person name="Alam M."/>
            <person name="Yahiya A.S."/>
            <person name="Khan M.S."/>
            <person name="Azam M.S."/>
            <person name="Haque T."/>
            <person name="Lashkar M.Z.H."/>
            <person name="Akhand A.I."/>
            <person name="Morshed G."/>
            <person name="Roy S."/>
            <person name="Uddin K.S."/>
            <person name="Rabeya T."/>
            <person name="Hossain A.S."/>
            <person name="Chowdhury A."/>
            <person name="Snigdha A.R."/>
            <person name="Mortoza M.S."/>
            <person name="Matin S.A."/>
            <person name="Hoque S.M.E."/>
            <person name="Islam M.K."/>
            <person name="Roy D.K."/>
            <person name="Haider R."/>
            <person name="Moosa M.M."/>
            <person name="Elias S.M."/>
            <person name="Hasan A.M."/>
            <person name="Jahan S."/>
            <person name="Shafiuddin M."/>
            <person name="Mahmood N."/>
            <person name="Shommy N.S."/>
        </authorList>
    </citation>
    <scope>NUCLEOTIDE SEQUENCE [LARGE SCALE GENOMIC DNA]</scope>
    <source>
        <strain evidence="2">cv. O-4</strain>
    </source>
</reference>
<evidence type="ECO:0000313" key="1">
    <source>
        <dbReference type="EMBL" id="OMO82730.1"/>
    </source>
</evidence>
<dbReference type="AlphaFoldDB" id="A0A1R3IJK1"/>
<comment type="caution">
    <text evidence="1">The sequence shown here is derived from an EMBL/GenBank/DDBJ whole genome shotgun (WGS) entry which is preliminary data.</text>
</comment>
<gene>
    <name evidence="1" type="ORF">COLO4_22857</name>
</gene>
<protein>
    <submittedName>
        <fullName evidence="1">Uncharacterized protein</fullName>
    </submittedName>
</protein>
<keyword evidence="2" id="KW-1185">Reference proteome</keyword>
<evidence type="ECO:0000313" key="2">
    <source>
        <dbReference type="Proteomes" id="UP000187203"/>
    </source>
</evidence>
<sequence length="41" mass="4530">MAGLKWMVFQRLNLSCQRVLADGLLAVAKVDSLVAVDGVRW</sequence>
<proteinExistence type="predicted"/>
<name>A0A1R3IJK1_9ROSI</name>
<dbReference type="EMBL" id="AWUE01018077">
    <property type="protein sequence ID" value="OMO82730.1"/>
    <property type="molecule type" value="Genomic_DNA"/>
</dbReference>
<dbReference type="Proteomes" id="UP000187203">
    <property type="component" value="Unassembled WGS sequence"/>
</dbReference>
<organism evidence="1 2">
    <name type="scientific">Corchorus olitorius</name>
    <dbReference type="NCBI Taxonomy" id="93759"/>
    <lineage>
        <taxon>Eukaryota</taxon>
        <taxon>Viridiplantae</taxon>
        <taxon>Streptophyta</taxon>
        <taxon>Embryophyta</taxon>
        <taxon>Tracheophyta</taxon>
        <taxon>Spermatophyta</taxon>
        <taxon>Magnoliopsida</taxon>
        <taxon>eudicotyledons</taxon>
        <taxon>Gunneridae</taxon>
        <taxon>Pentapetalae</taxon>
        <taxon>rosids</taxon>
        <taxon>malvids</taxon>
        <taxon>Malvales</taxon>
        <taxon>Malvaceae</taxon>
        <taxon>Grewioideae</taxon>
        <taxon>Apeibeae</taxon>
        <taxon>Corchorus</taxon>
    </lineage>
</organism>